<feature type="compositionally biased region" description="Low complexity" evidence="1">
    <location>
        <begin position="1108"/>
        <end position="1118"/>
    </location>
</feature>
<feature type="compositionally biased region" description="Acidic residues" evidence="1">
    <location>
        <begin position="1169"/>
        <end position="1184"/>
    </location>
</feature>
<feature type="region of interest" description="Disordered" evidence="1">
    <location>
        <begin position="1077"/>
        <end position="1123"/>
    </location>
</feature>
<feature type="compositionally biased region" description="Polar residues" evidence="1">
    <location>
        <begin position="941"/>
        <end position="950"/>
    </location>
</feature>
<feature type="region of interest" description="Disordered" evidence="1">
    <location>
        <begin position="794"/>
        <end position="849"/>
    </location>
</feature>
<evidence type="ECO:0000313" key="3">
    <source>
        <dbReference type="Proteomes" id="UP000298327"/>
    </source>
</evidence>
<accession>A0A4Y9YB63</accession>
<feature type="compositionally biased region" description="Polar residues" evidence="1">
    <location>
        <begin position="110"/>
        <end position="131"/>
    </location>
</feature>
<reference evidence="2 3" key="1">
    <citation type="submission" date="2019-02" db="EMBL/GenBank/DDBJ databases">
        <title>Genome sequencing of the rare red list fungi Dentipellis fragilis.</title>
        <authorList>
            <person name="Buettner E."/>
            <person name="Kellner H."/>
        </authorList>
    </citation>
    <scope>NUCLEOTIDE SEQUENCE [LARGE SCALE GENOMIC DNA]</scope>
    <source>
        <strain evidence="2 3">DSM 105465</strain>
    </source>
</reference>
<gene>
    <name evidence="2" type="ORF">EVG20_g8280</name>
</gene>
<feature type="compositionally biased region" description="Polar residues" evidence="1">
    <location>
        <begin position="816"/>
        <end position="826"/>
    </location>
</feature>
<organism evidence="2 3">
    <name type="scientific">Dentipellis fragilis</name>
    <dbReference type="NCBI Taxonomy" id="205917"/>
    <lineage>
        <taxon>Eukaryota</taxon>
        <taxon>Fungi</taxon>
        <taxon>Dikarya</taxon>
        <taxon>Basidiomycota</taxon>
        <taxon>Agaricomycotina</taxon>
        <taxon>Agaricomycetes</taxon>
        <taxon>Russulales</taxon>
        <taxon>Hericiaceae</taxon>
        <taxon>Dentipellis</taxon>
    </lineage>
</organism>
<comment type="caution">
    <text evidence="2">The sequence shown here is derived from an EMBL/GenBank/DDBJ whole genome shotgun (WGS) entry which is preliminary data.</text>
</comment>
<keyword evidence="3" id="KW-1185">Reference proteome</keyword>
<evidence type="ECO:0000256" key="1">
    <source>
        <dbReference type="SAM" id="MobiDB-lite"/>
    </source>
</evidence>
<dbReference type="STRING" id="205917.A0A4Y9YB63"/>
<dbReference type="Proteomes" id="UP000298327">
    <property type="component" value="Unassembled WGS sequence"/>
</dbReference>
<proteinExistence type="predicted"/>
<feature type="region of interest" description="Disordered" evidence="1">
    <location>
        <begin position="905"/>
        <end position="961"/>
    </location>
</feature>
<sequence>MQGNSLDPSHGERANHPYVERHYIRRKQKKPEDASGAKSLLPDPRPRGPMLRQQEPKHTPGAESVLTDKHRRESTPSDVDREDHSTDEELELITNQNKKDHAGVPLRQPSELQNPSTNNAENIAPPSSASMHNRESEFPIVRGTDQATEQSNVIKFAVEETEGYDIESMPGILAYDPDQEDPKQIQVSEVYQEQVSHFALSSQRILDTNTADLPDSTAQHPSFESALPGHAPPPMLMHVAQPSVHFTEDPGNVAGAAGNPWSRSELSAHDLDTSMSMETRQSSVHFVEDAADLFQENMVPDTNEYAQSGSRPSLLEPDTLMSVKAMQLFPRITETTVVSVPIEVEVPPIGSNGHMTDTSQANWVADITKNLCSTLPTREPEVLLLASRPLAVQPPSTPADRSGVAFGDAVPATSNLFPTPTVAGPSEIPASQGCSSLPPPDQLFTSEATCIPQPGDSHFIDSSDRGAAPQCKFEEERGQCIYHPYSTTNRTPTLGHPTYINHQQRHETTPVSMHERLRGHRDTIRHYSAPLQRHHALPEGLLPPSLTSSVPQVEAPSSTITTVAAAASLEGDSQPQMMDVEVSPSKPHLHPSISAEHKPVLHEQTRASATSSSAMYPPASIIVSRKQQSATDYLSAHAREDLTTSGMSNVALQRQHLIPSSPDAHTSPLMGTITSNHVNVQHQAPTHPIRDSECMEKAMSRQFTRPSQRQHDEEEGNLQAASQWHRAGLSVLPSVIQGRVDGQLGMTGQGSVVKRLTRTLMTSFKFSRQEPEPEISMHHRRELQHRDTMAEIRAEEGHSSHPDQWSTDCRPPLHQLLQSSTTPRTTSDVEHPQIGSTAWAGSLETGEESDVEMNIGRISAKDKGKARATSPQDWETTGSLKVDLLRIFTHVNLHNLAATRTEVFHANSPSSPYPSRQRKQQQEDGPRSRRDRTRPEVSVGINDQRSPQQSRSKDLPRGENNLVDATHAGEYISPDQPAMDSSQVWNVGLLEFMLGSRKAWIYNADGGLDENFDDINMAEDYDRFDGEHASVMDVDLQEDAGNGEGDNGEHRDEGREDWYEDEEGGYMGGGDAYEGGRGWGRGGHEGGEGGEGWCEDDGYQDDEDWGTGSYEGSEAAYEGGEGKYGEDGYEDGEGWDEGEVGAGWEGAYDEDGYGNGESWDAQGGGGNEGIDEGYEGGGEGEDDTFNGHEADGSDSSVMRQMQRNMVMMAKENQRFYRHMDTRLTQMENVRNRPADDEDRPGIETQHYHCRDIYRGLANDNDKKQKNVEETGAVKCQAPSVLKFQKSVWQYMHMLMEGEDEGNPRTGLTDPGDPEVGAYDFDNADAPCCTVNDFCITLHDTPKCGWNRSAALIFTDWYIAHTPAKFKKATPKEIQEAFFTHITSLRRKYVDETKEAEEKAQSAKKACIHERQRNSDSAMNHF</sequence>
<dbReference type="OrthoDB" id="2630812at2759"/>
<feature type="compositionally biased region" description="Basic and acidic residues" evidence="1">
    <location>
        <begin position="54"/>
        <end position="84"/>
    </location>
</feature>
<protein>
    <submittedName>
        <fullName evidence="2">Uncharacterized protein</fullName>
    </submittedName>
</protein>
<feature type="compositionally biased region" description="Acidic residues" evidence="1">
    <location>
        <begin position="1093"/>
        <end position="1105"/>
    </location>
</feature>
<feature type="region of interest" description="Disordered" evidence="1">
    <location>
        <begin position="1"/>
        <end position="133"/>
    </location>
</feature>
<evidence type="ECO:0000313" key="2">
    <source>
        <dbReference type="EMBL" id="TFY58099.1"/>
    </source>
</evidence>
<feature type="region of interest" description="Disordered" evidence="1">
    <location>
        <begin position="1152"/>
        <end position="1194"/>
    </location>
</feature>
<name>A0A4Y9YB63_9AGAM</name>
<dbReference type="EMBL" id="SEOQ01000703">
    <property type="protein sequence ID" value="TFY58099.1"/>
    <property type="molecule type" value="Genomic_DNA"/>
</dbReference>
<feature type="region of interest" description="Disordered" evidence="1">
    <location>
        <begin position="702"/>
        <end position="722"/>
    </location>
</feature>
<feature type="region of interest" description="Disordered" evidence="1">
    <location>
        <begin position="1400"/>
        <end position="1421"/>
    </location>
</feature>
<feature type="compositionally biased region" description="Basic and acidic residues" evidence="1">
    <location>
        <begin position="9"/>
        <end position="22"/>
    </location>
</feature>
<feature type="compositionally biased region" description="Basic and acidic residues" evidence="1">
    <location>
        <begin position="1400"/>
        <end position="1413"/>
    </location>
</feature>